<evidence type="ECO:0000313" key="7">
    <source>
        <dbReference type="EMBL" id="ABW65999.1"/>
    </source>
</evidence>
<dbReference type="InterPro" id="IPR047057">
    <property type="entry name" value="MerR_fam"/>
</dbReference>
<evidence type="ECO:0000256" key="1">
    <source>
        <dbReference type="ARBA" id="ARBA00022491"/>
    </source>
</evidence>
<keyword evidence="1" id="KW-0678">Repressor</keyword>
<dbReference type="Pfam" id="PF13411">
    <property type="entry name" value="MerR_1"/>
    <property type="match status" value="1"/>
</dbReference>
<reference evidence="7 8" key="1">
    <citation type="submission" date="2007-10" db="EMBL/GenBank/DDBJ databases">
        <title>Complete sequence of Desulfococcus oleovorans Hxd3.</title>
        <authorList>
            <consortium name="US DOE Joint Genome Institute"/>
            <person name="Copeland A."/>
            <person name="Lucas S."/>
            <person name="Lapidus A."/>
            <person name="Barry K."/>
            <person name="Glavina del Rio T."/>
            <person name="Dalin E."/>
            <person name="Tice H."/>
            <person name="Pitluck S."/>
            <person name="Kiss H."/>
            <person name="Brettin T."/>
            <person name="Bruce D."/>
            <person name="Detter J.C."/>
            <person name="Han C."/>
            <person name="Schmutz J."/>
            <person name="Larimer F."/>
            <person name="Land M."/>
            <person name="Hauser L."/>
            <person name="Kyrpides N."/>
            <person name="Kim E."/>
            <person name="Wawrik B."/>
            <person name="Richardson P."/>
        </authorList>
    </citation>
    <scope>NUCLEOTIDE SEQUENCE [LARGE SCALE GENOMIC DNA]</scope>
    <source>
        <strain evidence="8">DSM 6200 / JCM 39069 / Hxd3</strain>
    </source>
</reference>
<keyword evidence="4" id="KW-0804">Transcription</keyword>
<dbReference type="InterPro" id="IPR000551">
    <property type="entry name" value="MerR-type_HTH_dom"/>
</dbReference>
<evidence type="ECO:0000259" key="6">
    <source>
        <dbReference type="Pfam" id="PF13411"/>
    </source>
</evidence>
<name>A8ZST6_DESOH</name>
<keyword evidence="8" id="KW-1185">Reference proteome</keyword>
<protein>
    <submittedName>
        <fullName evidence="7">Transcriptional regulator, MerR family</fullName>
    </submittedName>
</protein>
<dbReference type="KEGG" id="dol:Dole_0189"/>
<keyword evidence="3" id="KW-0238">DNA-binding</keyword>
<gene>
    <name evidence="7" type="ordered locus">Dole_0189</name>
</gene>
<feature type="domain" description="HTH merR-type" evidence="6">
    <location>
        <begin position="18"/>
        <end position="85"/>
    </location>
</feature>
<dbReference type="EMBL" id="CP000859">
    <property type="protein sequence ID" value="ABW65999.1"/>
    <property type="molecule type" value="Genomic_DNA"/>
</dbReference>
<dbReference type="AlphaFoldDB" id="A8ZST6"/>
<dbReference type="SUPFAM" id="SSF46955">
    <property type="entry name" value="Putative DNA-binding domain"/>
    <property type="match status" value="1"/>
</dbReference>
<evidence type="ECO:0000313" key="8">
    <source>
        <dbReference type="Proteomes" id="UP000008561"/>
    </source>
</evidence>
<evidence type="ECO:0000256" key="4">
    <source>
        <dbReference type="ARBA" id="ARBA00023163"/>
    </source>
</evidence>
<dbReference type="HOGENOM" id="CLU_1110033_0_0_7"/>
<accession>A8ZST6</accession>
<evidence type="ECO:0000256" key="5">
    <source>
        <dbReference type="SAM" id="MobiDB-lite"/>
    </source>
</evidence>
<proteinExistence type="predicted"/>
<evidence type="ECO:0000256" key="2">
    <source>
        <dbReference type="ARBA" id="ARBA00023015"/>
    </source>
</evidence>
<dbReference type="OrthoDB" id="9811000at2"/>
<organism evidence="7 8">
    <name type="scientific">Desulfosudis oleivorans (strain DSM 6200 / JCM 39069 / Hxd3)</name>
    <name type="common">Desulfococcus oleovorans</name>
    <dbReference type="NCBI Taxonomy" id="96561"/>
    <lineage>
        <taxon>Bacteria</taxon>
        <taxon>Pseudomonadati</taxon>
        <taxon>Thermodesulfobacteriota</taxon>
        <taxon>Desulfobacteria</taxon>
        <taxon>Desulfobacterales</taxon>
        <taxon>Desulfosudaceae</taxon>
        <taxon>Desulfosudis</taxon>
    </lineage>
</organism>
<sequence length="251" mass="28179">MEKKTKQPAAKTPPAPLSMTGLAKASGVSPKTVRTYIDAGLLPPPEKKRGTTAYYDARCVNMINMIDRFHSKYSLPLPIIRQVIDEIGHEKALEESGELTKKLNRAKKMPWFEHIVDANSKPFLTKKALILATGLSPKDLDKAIAQKLIMPDKNGLFCKNDMDLALLLSQLKGTGAGKEKILLDFLNMQLQMTESLVEKEFNAFFKNIINKNITVEDANELAEKAIDVLTTLLPLCYRQLLNRKIEELRKT</sequence>
<dbReference type="InterPro" id="IPR009061">
    <property type="entry name" value="DNA-bd_dom_put_sf"/>
</dbReference>
<dbReference type="GO" id="GO:0003677">
    <property type="term" value="F:DNA binding"/>
    <property type="evidence" value="ECO:0007669"/>
    <property type="project" value="UniProtKB-KW"/>
</dbReference>
<dbReference type="Gene3D" id="1.10.1660.10">
    <property type="match status" value="1"/>
</dbReference>
<dbReference type="STRING" id="96561.Dole_0189"/>
<dbReference type="RefSeq" id="WP_012173618.1">
    <property type="nucleotide sequence ID" value="NC_009943.1"/>
</dbReference>
<keyword evidence="2" id="KW-0805">Transcription regulation</keyword>
<dbReference type="eggNOG" id="COG0789">
    <property type="taxonomic scope" value="Bacteria"/>
</dbReference>
<dbReference type="PANTHER" id="PTHR30204:SF69">
    <property type="entry name" value="MERR-FAMILY TRANSCRIPTIONAL REGULATOR"/>
    <property type="match status" value="1"/>
</dbReference>
<dbReference type="PANTHER" id="PTHR30204">
    <property type="entry name" value="REDOX-CYCLING DRUG-SENSING TRANSCRIPTIONAL ACTIVATOR SOXR"/>
    <property type="match status" value="1"/>
</dbReference>
<dbReference type="GO" id="GO:0003700">
    <property type="term" value="F:DNA-binding transcription factor activity"/>
    <property type="evidence" value="ECO:0007669"/>
    <property type="project" value="InterPro"/>
</dbReference>
<evidence type="ECO:0000256" key="3">
    <source>
        <dbReference type="ARBA" id="ARBA00023125"/>
    </source>
</evidence>
<dbReference type="Proteomes" id="UP000008561">
    <property type="component" value="Chromosome"/>
</dbReference>
<feature type="region of interest" description="Disordered" evidence="5">
    <location>
        <begin position="1"/>
        <end position="26"/>
    </location>
</feature>